<evidence type="ECO:0000313" key="2">
    <source>
        <dbReference type="EMBL" id="OAE24005.1"/>
    </source>
</evidence>
<evidence type="ECO:0000256" key="1">
    <source>
        <dbReference type="SAM" id="MobiDB-lite"/>
    </source>
</evidence>
<feature type="compositionally biased region" description="Low complexity" evidence="1">
    <location>
        <begin position="44"/>
        <end position="61"/>
    </location>
</feature>
<feature type="compositionally biased region" description="Polar residues" evidence="1">
    <location>
        <begin position="70"/>
        <end position="87"/>
    </location>
</feature>
<organism evidence="2 3">
    <name type="scientific">Marchantia polymorpha subsp. ruderalis</name>
    <dbReference type="NCBI Taxonomy" id="1480154"/>
    <lineage>
        <taxon>Eukaryota</taxon>
        <taxon>Viridiplantae</taxon>
        <taxon>Streptophyta</taxon>
        <taxon>Embryophyta</taxon>
        <taxon>Marchantiophyta</taxon>
        <taxon>Marchantiopsida</taxon>
        <taxon>Marchantiidae</taxon>
        <taxon>Marchantiales</taxon>
        <taxon>Marchantiaceae</taxon>
        <taxon>Marchantia</taxon>
    </lineage>
</organism>
<protein>
    <submittedName>
        <fullName evidence="2">Uncharacterized protein</fullName>
    </submittedName>
</protein>
<keyword evidence="3" id="KW-1185">Reference proteome</keyword>
<reference evidence="2" key="1">
    <citation type="submission" date="2016-03" db="EMBL/GenBank/DDBJ databases">
        <title>Mechanisms controlling the formation of the plant cell surface in tip-growing cells are functionally conserved among land plants.</title>
        <authorList>
            <person name="Honkanen S."/>
            <person name="Jones V.A."/>
            <person name="Morieri G."/>
            <person name="Champion C."/>
            <person name="Hetherington A.J."/>
            <person name="Kelly S."/>
            <person name="Saint-Marcoux D."/>
            <person name="Proust H."/>
            <person name="Prescott H."/>
            <person name="Dolan L."/>
        </authorList>
    </citation>
    <scope>NUCLEOTIDE SEQUENCE [LARGE SCALE GENOMIC DNA]</scope>
    <source>
        <tissue evidence="2">Whole gametophyte</tissue>
    </source>
</reference>
<sequence length="120" mass="12462">MYGAMKSPRRYYGAIGIIELDDFIQEFDTCQGGVSISDVVISGGARSSTSGGIRSGTTGSTDEVVGEGTRSGTSGAASTKNDTSSTAVGKLGGVVSGVPTFSPIAEFFKMLRKNYQRMKT</sequence>
<dbReference type="AlphaFoldDB" id="A0A176VV47"/>
<feature type="region of interest" description="Disordered" evidence="1">
    <location>
        <begin position="44"/>
        <end position="92"/>
    </location>
</feature>
<proteinExistence type="predicted"/>
<gene>
    <name evidence="2" type="ORF">AXG93_4266s1010</name>
</gene>
<comment type="caution">
    <text evidence="2">The sequence shown here is derived from an EMBL/GenBank/DDBJ whole genome shotgun (WGS) entry which is preliminary data.</text>
</comment>
<dbReference type="EMBL" id="LVLJ01002692">
    <property type="protein sequence ID" value="OAE24005.1"/>
    <property type="molecule type" value="Genomic_DNA"/>
</dbReference>
<accession>A0A176VV47</accession>
<dbReference type="Proteomes" id="UP000077202">
    <property type="component" value="Unassembled WGS sequence"/>
</dbReference>
<name>A0A176VV47_MARPO</name>
<evidence type="ECO:0000313" key="3">
    <source>
        <dbReference type="Proteomes" id="UP000077202"/>
    </source>
</evidence>